<dbReference type="PRINTS" id="PR00385">
    <property type="entry name" value="P450"/>
</dbReference>
<reference evidence="9" key="1">
    <citation type="journal article" date="2008" name="Proc. Natl. Acad. Sci. U.S.A.">
        <title>Independent origins of syringyl lignin in vascular plants.</title>
        <authorList>
            <person name="Weng J.K."/>
            <person name="Li X."/>
            <person name="Stout J."/>
            <person name="Chapple C."/>
        </authorList>
    </citation>
    <scope>NUCLEOTIDE SEQUENCE</scope>
    <source>
        <strain evidence="9">Smo413.4</strain>
    </source>
</reference>
<evidence type="ECO:0000256" key="4">
    <source>
        <dbReference type="ARBA" id="ARBA00023002"/>
    </source>
</evidence>
<dbReference type="GO" id="GO:0020037">
    <property type="term" value="F:heme binding"/>
    <property type="evidence" value="ECO:0007669"/>
    <property type="project" value="InterPro"/>
</dbReference>
<dbReference type="EMBL" id="EU032597">
    <property type="protein sequence ID" value="ABV80351.1"/>
    <property type="molecule type" value="mRNA"/>
</dbReference>
<dbReference type="InterPro" id="IPR036396">
    <property type="entry name" value="Cyt_P450_sf"/>
</dbReference>
<dbReference type="Gene3D" id="1.10.630.10">
    <property type="entry name" value="Cytochrome P450"/>
    <property type="match status" value="1"/>
</dbReference>
<feature type="binding site" description="axial binding residue" evidence="7">
    <location>
        <position position="427"/>
    </location>
    <ligand>
        <name>heme</name>
        <dbReference type="ChEBI" id="CHEBI:30413"/>
    </ligand>
    <ligandPart>
        <name>Fe</name>
        <dbReference type="ChEBI" id="CHEBI:18248"/>
    </ligandPart>
</feature>
<dbReference type="PANTHER" id="PTHR47944">
    <property type="entry name" value="CYTOCHROME P450 98A9"/>
    <property type="match status" value="1"/>
</dbReference>
<evidence type="ECO:0000256" key="1">
    <source>
        <dbReference type="ARBA" id="ARBA00010617"/>
    </source>
</evidence>
<dbReference type="GeneID" id="112351371"/>
<keyword evidence="2 7" id="KW-0349">Heme</keyword>
<evidence type="ECO:0000256" key="8">
    <source>
        <dbReference type="RuleBase" id="RU000461"/>
    </source>
</evidence>
<keyword evidence="4 8" id="KW-0560">Oxidoreductase</keyword>
<dbReference type="RefSeq" id="XP_024544958.1">
    <property type="nucleotide sequence ID" value="XM_024689190.1"/>
</dbReference>
<dbReference type="OrthoDB" id="2789670at2759"/>
<comment type="similarity">
    <text evidence="1 8">Belongs to the cytochrome P450 family.</text>
</comment>
<dbReference type="PANTHER" id="PTHR47944:SF16">
    <property type="entry name" value="CYTOCHROME P450 FAMILY 1 SUBFAMILY A POLYPEPTIDE 1"/>
    <property type="match status" value="1"/>
</dbReference>
<protein>
    <submittedName>
        <fullName evidence="9">Cytochrome P450-dependent monooxygenase</fullName>
    </submittedName>
</protein>
<proteinExistence type="evidence at transcript level"/>
<dbReference type="SUPFAM" id="SSF48264">
    <property type="entry name" value="Cytochrome P450"/>
    <property type="match status" value="1"/>
</dbReference>
<evidence type="ECO:0000256" key="7">
    <source>
        <dbReference type="PIRSR" id="PIRSR602401-1"/>
    </source>
</evidence>
<dbReference type="AlphaFoldDB" id="B2XCJ2"/>
<evidence type="ECO:0000256" key="3">
    <source>
        <dbReference type="ARBA" id="ARBA00022723"/>
    </source>
</evidence>
<keyword evidence="5 7" id="KW-0408">Iron</keyword>
<dbReference type="InterPro" id="IPR002401">
    <property type="entry name" value="Cyt_P450_E_grp-I"/>
</dbReference>
<dbReference type="GO" id="GO:0005506">
    <property type="term" value="F:iron ion binding"/>
    <property type="evidence" value="ECO:0007669"/>
    <property type="project" value="InterPro"/>
</dbReference>
<dbReference type="PRINTS" id="PR00463">
    <property type="entry name" value="EP450I"/>
</dbReference>
<name>B2XCJ2_SELML</name>
<dbReference type="InterPro" id="IPR001128">
    <property type="entry name" value="Cyt_P450"/>
</dbReference>
<organism evidence="9">
    <name type="scientific">Selaginella moellendorffii</name>
    <name type="common">Spikemoss</name>
    <dbReference type="NCBI Taxonomy" id="88036"/>
    <lineage>
        <taxon>Eukaryota</taxon>
        <taxon>Viridiplantae</taxon>
        <taxon>Streptophyta</taxon>
        <taxon>Embryophyta</taxon>
        <taxon>Tracheophyta</taxon>
        <taxon>Lycopodiopsida</taxon>
        <taxon>Selaginellales</taxon>
        <taxon>Selaginellaceae</taxon>
        <taxon>Selaginella</taxon>
    </lineage>
</organism>
<dbReference type="GO" id="GO:0016705">
    <property type="term" value="F:oxidoreductase activity, acting on paired donors, with incorporation or reduction of molecular oxygen"/>
    <property type="evidence" value="ECO:0007669"/>
    <property type="project" value="InterPro"/>
</dbReference>
<keyword evidence="3 7" id="KW-0479">Metal-binding</keyword>
<sequence length="489" mass="55227">MAALVVTLLIVLLPLLLWWLRIYQSKKNVAPGPLAIPLLGHLHLLGRHPHKALSILSKKFGSVMSINLGSVPTLVISSPDAAKTILSTQDIFFASRPRTAAAKFIFFNARDMVWCEYGSYWRTMKKVSTLELFTAKRVEESKKLRMEEISRLVTSIAREGDNGRVAIDMNAKLSMTNMNLVSFMAFSQRFEESSFVELLQEAIDLVTSFVPSDYFPYLSWMDDYLGTVPKMKAVQGKLDKIFQAIIDEHRRVNGEKQRAPDLVDVLLSLDEVDDNDRKGLIMDMFGAGIDTSSITTEWALSELIRNPACMLKAQREIDQAVGFDRAVNEDDLLNLGYVRAIAKETFRLHPPVPLLIPHESTQESLVNGLRVPARTRATVNVWSIGRDPRWWERPEVFDPDRFAARSVIDVKGQHFELLPFGSGRRMCPAMGLGLAMVELSLARLIQGFEWNLPAGLQELNMEEEFGVTLRKRVHLSALAMPRLKAELYV</sequence>
<dbReference type="FunFam" id="1.10.630.10:FF:000043">
    <property type="entry name" value="Cytochrome P450 99A2"/>
    <property type="match status" value="1"/>
</dbReference>
<evidence type="ECO:0000256" key="2">
    <source>
        <dbReference type="ARBA" id="ARBA00022617"/>
    </source>
</evidence>
<dbReference type="Pfam" id="PF00067">
    <property type="entry name" value="p450"/>
    <property type="match status" value="1"/>
</dbReference>
<evidence type="ECO:0000313" key="9">
    <source>
        <dbReference type="EMBL" id="ABV80351.1"/>
    </source>
</evidence>
<accession>B2XCJ2</accession>
<evidence type="ECO:0000256" key="6">
    <source>
        <dbReference type="ARBA" id="ARBA00023033"/>
    </source>
</evidence>
<dbReference type="GO" id="GO:0004497">
    <property type="term" value="F:monooxygenase activity"/>
    <property type="evidence" value="ECO:0007669"/>
    <property type="project" value="UniProtKB-KW"/>
</dbReference>
<dbReference type="InterPro" id="IPR017972">
    <property type="entry name" value="Cyt_P450_CS"/>
</dbReference>
<comment type="cofactor">
    <cofactor evidence="7">
        <name>heme</name>
        <dbReference type="ChEBI" id="CHEBI:30413"/>
    </cofactor>
</comment>
<dbReference type="PROSITE" id="PS00086">
    <property type="entry name" value="CYTOCHROME_P450"/>
    <property type="match status" value="1"/>
</dbReference>
<dbReference type="CDD" id="cd20618">
    <property type="entry name" value="CYP71_clan"/>
    <property type="match status" value="1"/>
</dbReference>
<keyword evidence="6 8" id="KW-0503">Monooxygenase</keyword>
<evidence type="ECO:0000256" key="5">
    <source>
        <dbReference type="ARBA" id="ARBA00023004"/>
    </source>
</evidence>